<protein>
    <submittedName>
        <fullName evidence="2">PB1 domain, RWP-RK domain, Lambda repressor-like, DNA-binding domain protein</fullName>
    </submittedName>
</protein>
<feature type="domain" description="PB1" evidence="1">
    <location>
        <begin position="1"/>
        <end position="70"/>
    </location>
</feature>
<dbReference type="InterPro" id="IPR053793">
    <property type="entry name" value="PB1-like"/>
</dbReference>
<evidence type="ECO:0000259" key="1">
    <source>
        <dbReference type="PROSITE" id="PS51745"/>
    </source>
</evidence>
<dbReference type="GO" id="GO:0003677">
    <property type="term" value="F:DNA binding"/>
    <property type="evidence" value="ECO:0007669"/>
    <property type="project" value="UniProtKB-KW"/>
</dbReference>
<dbReference type="OrthoDB" id="1727588at2759"/>
<dbReference type="EMBL" id="PKPP01005741">
    <property type="protein sequence ID" value="PWA59018.1"/>
    <property type="molecule type" value="Genomic_DNA"/>
</dbReference>
<organism evidence="2 3">
    <name type="scientific">Artemisia annua</name>
    <name type="common">Sweet wormwood</name>
    <dbReference type="NCBI Taxonomy" id="35608"/>
    <lineage>
        <taxon>Eukaryota</taxon>
        <taxon>Viridiplantae</taxon>
        <taxon>Streptophyta</taxon>
        <taxon>Embryophyta</taxon>
        <taxon>Tracheophyta</taxon>
        <taxon>Spermatophyta</taxon>
        <taxon>Magnoliopsida</taxon>
        <taxon>eudicotyledons</taxon>
        <taxon>Gunneridae</taxon>
        <taxon>Pentapetalae</taxon>
        <taxon>asterids</taxon>
        <taxon>campanulids</taxon>
        <taxon>Asterales</taxon>
        <taxon>Asteraceae</taxon>
        <taxon>Asteroideae</taxon>
        <taxon>Anthemideae</taxon>
        <taxon>Artemisiinae</taxon>
        <taxon>Artemisia</taxon>
    </lineage>
</organism>
<sequence length="121" mass="13780">MVRFSFELSDGFIKLEEEIATRFQLKLGSFSLKYEDEDDDMILIACDSSLSESVDDFRLCGQTVIRLVANSIAISLSYENQRLKPNRVISFLYVQLNFPTAAAVAVARHHRHHSQLTKPSK</sequence>
<dbReference type="Pfam" id="PF00564">
    <property type="entry name" value="PB1"/>
    <property type="match status" value="1"/>
</dbReference>
<dbReference type="SUPFAM" id="SSF54277">
    <property type="entry name" value="CAD &amp; PB1 domains"/>
    <property type="match status" value="1"/>
</dbReference>
<dbReference type="PANTHER" id="PTHR32002">
    <property type="entry name" value="PROTEIN NLP8"/>
    <property type="match status" value="1"/>
</dbReference>
<dbReference type="InterPro" id="IPR000270">
    <property type="entry name" value="PB1_dom"/>
</dbReference>
<dbReference type="AlphaFoldDB" id="A0A2U1MCQ1"/>
<name>A0A2U1MCQ1_ARTAN</name>
<evidence type="ECO:0000313" key="2">
    <source>
        <dbReference type="EMBL" id="PWA59018.1"/>
    </source>
</evidence>
<keyword evidence="3" id="KW-1185">Reference proteome</keyword>
<dbReference type="PROSITE" id="PS51745">
    <property type="entry name" value="PB1"/>
    <property type="match status" value="1"/>
</dbReference>
<accession>A0A2U1MCQ1</accession>
<evidence type="ECO:0000313" key="3">
    <source>
        <dbReference type="Proteomes" id="UP000245207"/>
    </source>
</evidence>
<gene>
    <name evidence="2" type="ORF">CTI12_AA395360</name>
</gene>
<dbReference type="InterPro" id="IPR045012">
    <property type="entry name" value="NLP"/>
</dbReference>
<dbReference type="GO" id="GO:0003700">
    <property type="term" value="F:DNA-binding transcription factor activity"/>
    <property type="evidence" value="ECO:0007669"/>
    <property type="project" value="InterPro"/>
</dbReference>
<proteinExistence type="predicted"/>
<reference evidence="2 3" key="1">
    <citation type="journal article" date="2018" name="Mol. Plant">
        <title>The genome of Artemisia annua provides insight into the evolution of Asteraceae family and artemisinin biosynthesis.</title>
        <authorList>
            <person name="Shen Q."/>
            <person name="Zhang L."/>
            <person name="Liao Z."/>
            <person name="Wang S."/>
            <person name="Yan T."/>
            <person name="Shi P."/>
            <person name="Liu M."/>
            <person name="Fu X."/>
            <person name="Pan Q."/>
            <person name="Wang Y."/>
            <person name="Lv Z."/>
            <person name="Lu X."/>
            <person name="Zhang F."/>
            <person name="Jiang W."/>
            <person name="Ma Y."/>
            <person name="Chen M."/>
            <person name="Hao X."/>
            <person name="Li L."/>
            <person name="Tang Y."/>
            <person name="Lv G."/>
            <person name="Zhou Y."/>
            <person name="Sun X."/>
            <person name="Brodelius P.E."/>
            <person name="Rose J.K.C."/>
            <person name="Tang K."/>
        </authorList>
    </citation>
    <scope>NUCLEOTIDE SEQUENCE [LARGE SCALE GENOMIC DNA]</scope>
    <source>
        <strain evidence="3">cv. Huhao1</strain>
        <tissue evidence="2">Leaf</tissue>
    </source>
</reference>
<dbReference type="Proteomes" id="UP000245207">
    <property type="component" value="Unassembled WGS sequence"/>
</dbReference>
<dbReference type="STRING" id="35608.A0A2U1MCQ1"/>
<comment type="caution">
    <text evidence="2">The sequence shown here is derived from an EMBL/GenBank/DDBJ whole genome shotgun (WGS) entry which is preliminary data.</text>
</comment>
<dbReference type="PANTHER" id="PTHR32002:SF35">
    <property type="entry name" value="PROTEIN NLP6"/>
    <property type="match status" value="1"/>
</dbReference>
<keyword evidence="2" id="KW-0238">DNA-binding</keyword>
<dbReference type="Gene3D" id="3.10.20.90">
    <property type="entry name" value="Phosphatidylinositol 3-kinase Catalytic Subunit, Chain A, domain 1"/>
    <property type="match status" value="1"/>
</dbReference>